<dbReference type="AlphaFoldDB" id="A0AAV8VB08"/>
<evidence type="ECO:0000313" key="3">
    <source>
        <dbReference type="EMBL" id="KAJ8911440.1"/>
    </source>
</evidence>
<protein>
    <submittedName>
        <fullName evidence="3">Uncharacterized protein</fullName>
    </submittedName>
</protein>
<comment type="caution">
    <text evidence="3">The sequence shown here is derived from an EMBL/GenBank/DDBJ whole genome shotgun (WGS) entry which is preliminary data.</text>
</comment>
<evidence type="ECO:0000256" key="2">
    <source>
        <dbReference type="SAM" id="SignalP"/>
    </source>
</evidence>
<feature type="transmembrane region" description="Helical" evidence="1">
    <location>
        <begin position="180"/>
        <end position="199"/>
    </location>
</feature>
<keyword evidence="4" id="KW-1185">Reference proteome</keyword>
<feature type="non-terminal residue" evidence="3">
    <location>
        <position position="281"/>
    </location>
</feature>
<feature type="signal peptide" evidence="2">
    <location>
        <begin position="1"/>
        <end position="18"/>
    </location>
</feature>
<gene>
    <name evidence="3" type="ORF">NQ315_005753</name>
</gene>
<organism evidence="3 4">
    <name type="scientific">Exocentrus adspersus</name>
    <dbReference type="NCBI Taxonomy" id="1586481"/>
    <lineage>
        <taxon>Eukaryota</taxon>
        <taxon>Metazoa</taxon>
        <taxon>Ecdysozoa</taxon>
        <taxon>Arthropoda</taxon>
        <taxon>Hexapoda</taxon>
        <taxon>Insecta</taxon>
        <taxon>Pterygota</taxon>
        <taxon>Neoptera</taxon>
        <taxon>Endopterygota</taxon>
        <taxon>Coleoptera</taxon>
        <taxon>Polyphaga</taxon>
        <taxon>Cucujiformia</taxon>
        <taxon>Chrysomeloidea</taxon>
        <taxon>Cerambycidae</taxon>
        <taxon>Lamiinae</taxon>
        <taxon>Acanthocinini</taxon>
        <taxon>Exocentrus</taxon>
    </lineage>
</organism>
<keyword evidence="1" id="KW-0812">Transmembrane</keyword>
<feature type="transmembrane region" description="Helical" evidence="1">
    <location>
        <begin position="154"/>
        <end position="173"/>
    </location>
</feature>
<dbReference type="EMBL" id="JANEYG010000191">
    <property type="protein sequence ID" value="KAJ8911440.1"/>
    <property type="molecule type" value="Genomic_DNA"/>
</dbReference>
<evidence type="ECO:0000313" key="4">
    <source>
        <dbReference type="Proteomes" id="UP001159042"/>
    </source>
</evidence>
<accession>A0AAV8VB08</accession>
<keyword evidence="2" id="KW-0732">Signal</keyword>
<keyword evidence="1" id="KW-1133">Transmembrane helix</keyword>
<feature type="chain" id="PRO_5043687107" evidence="2">
    <location>
        <begin position="19"/>
        <end position="281"/>
    </location>
</feature>
<evidence type="ECO:0000256" key="1">
    <source>
        <dbReference type="SAM" id="Phobius"/>
    </source>
</evidence>
<keyword evidence="1" id="KW-0472">Membrane</keyword>
<dbReference type="Proteomes" id="UP001159042">
    <property type="component" value="Unassembled WGS sequence"/>
</dbReference>
<proteinExistence type="predicted"/>
<name>A0AAV8VB08_9CUCU</name>
<reference evidence="3 4" key="1">
    <citation type="journal article" date="2023" name="Insect Mol. Biol.">
        <title>Genome sequencing provides insights into the evolution of gene families encoding plant cell wall-degrading enzymes in longhorned beetles.</title>
        <authorList>
            <person name="Shin N.R."/>
            <person name="Okamura Y."/>
            <person name="Kirsch R."/>
            <person name="Pauchet Y."/>
        </authorList>
    </citation>
    <scope>NUCLEOTIDE SEQUENCE [LARGE SCALE GENOMIC DNA]</scope>
    <source>
        <strain evidence="3">EAD_L_NR</strain>
    </source>
</reference>
<sequence length="281" mass="33157">MLCIYLLLLSALSQVIYSEWIDPHDMNTNTKQSLKKSLSTGNLMYRNEECHISTKENSSLIYLKRVVNLIINSVHIDRSTSSDVTDSVEYRGQLYFNVNEDELNFLKKFSAMNEVHVDDLRKLDTILSSSLERSNFDKISGLLFSTKEKIYELIVNYDCLPVLALLVFMYIAFNLFKSNFSIWYVFRYFVFMVIIIDFMQRYQQLVKEAEEHNMNLKYSLKCDTSKMSWASYFKFMTSKSFSLYYLYSSLEIIGRSSPRACLIEPYKRRLTPVCRKGQQWD</sequence>